<dbReference type="InterPro" id="IPR001304">
    <property type="entry name" value="C-type_lectin-like"/>
</dbReference>
<dbReference type="InterPro" id="IPR018378">
    <property type="entry name" value="C-type_lectin_CS"/>
</dbReference>
<keyword evidence="1" id="KW-1015">Disulfide bond</keyword>
<protein>
    <recommendedName>
        <fullName evidence="3">C-type lectin domain-containing protein</fullName>
    </recommendedName>
</protein>
<feature type="domain" description="C-type lectin" evidence="3">
    <location>
        <begin position="215"/>
        <end position="330"/>
    </location>
</feature>
<reference evidence="4" key="3">
    <citation type="submission" date="2025-08" db="UniProtKB">
        <authorList>
            <consortium name="Ensembl"/>
        </authorList>
    </citation>
    <scope>IDENTIFICATION</scope>
    <source>
        <strain evidence="4">HSOK</strain>
    </source>
</reference>
<reference key="1">
    <citation type="journal article" date="2007" name="Nature">
        <title>The medaka draft genome and insights into vertebrate genome evolution.</title>
        <authorList>
            <person name="Kasahara M."/>
            <person name="Naruse K."/>
            <person name="Sasaki S."/>
            <person name="Nakatani Y."/>
            <person name="Qu W."/>
            <person name="Ahsan B."/>
            <person name="Yamada T."/>
            <person name="Nagayasu Y."/>
            <person name="Doi K."/>
            <person name="Kasai Y."/>
            <person name="Jindo T."/>
            <person name="Kobayashi D."/>
            <person name="Shimada A."/>
            <person name="Toyoda A."/>
            <person name="Kuroki Y."/>
            <person name="Fujiyama A."/>
            <person name="Sasaki T."/>
            <person name="Shimizu A."/>
            <person name="Asakawa S."/>
            <person name="Shimizu N."/>
            <person name="Hashimoto S."/>
            <person name="Yang J."/>
            <person name="Lee Y."/>
            <person name="Matsushima K."/>
            <person name="Sugano S."/>
            <person name="Sakaizumi M."/>
            <person name="Narita T."/>
            <person name="Ohishi K."/>
            <person name="Haga S."/>
            <person name="Ohta F."/>
            <person name="Nomoto H."/>
            <person name="Nogata K."/>
            <person name="Morishita T."/>
            <person name="Endo T."/>
            <person name="Shin-I T."/>
            <person name="Takeda H."/>
            <person name="Morishita S."/>
            <person name="Kohara Y."/>
        </authorList>
    </citation>
    <scope>NUCLEOTIDE SEQUENCE [LARGE SCALE GENOMIC DNA]</scope>
    <source>
        <strain>Hd-rR</strain>
    </source>
</reference>
<sequence length="331" mass="38970">ILFLIYVCDLLFSGLFCLFTCQLHEYHYVNQNMNWTEAQQHCRDKYIDLATVSTMADMERLREIHSDNIEIWIGLFKQTGTNLTSHWSLPGLQFNESQAKWKEGEPNGGLSSETCGAIIDITDEQWLDMSCMDTAHFLCYNGNGITWFKALRYCRVNHTDLISGQQLEELQKHDNTTQKIIQLYNGTNVNNLNSLSSFQYIFIGLFRDAWTWSDGSSFSFKYWNLSRTWEDALYYCRHHHRDLVTITNMDEQRWVQEKTSKALTPFVWTGLRYTCTLGFWFWVSDEVVHYKNWASPEQVNECDMSGAMETGGEHKWFKKHDEEKFNFICSK</sequence>
<dbReference type="Pfam" id="PF00059">
    <property type="entry name" value="Lectin_C"/>
    <property type="match status" value="2"/>
</dbReference>
<evidence type="ECO:0000256" key="1">
    <source>
        <dbReference type="ARBA" id="ARBA00023157"/>
    </source>
</evidence>
<dbReference type="Gene3D" id="3.10.100.10">
    <property type="entry name" value="Mannose-Binding Protein A, subunit A"/>
    <property type="match status" value="3"/>
</dbReference>
<name>A0A3P9JMW8_ORYLA</name>
<evidence type="ECO:0000313" key="5">
    <source>
        <dbReference type="Proteomes" id="UP000265200"/>
    </source>
</evidence>
<accession>A0A3P9JMW8</accession>
<dbReference type="SUPFAM" id="SSF56436">
    <property type="entry name" value="C-type lectin-like"/>
    <property type="match status" value="3"/>
</dbReference>
<dbReference type="Ensembl" id="ENSORLT00015026165.1">
    <property type="protein sequence ID" value="ENSORLP00015033336.1"/>
    <property type="gene ID" value="ENSORLG00015018679.1"/>
</dbReference>
<organism evidence="4 5">
    <name type="scientific">Oryzias latipes</name>
    <name type="common">Japanese rice fish</name>
    <name type="synonym">Japanese killifish</name>
    <dbReference type="NCBI Taxonomy" id="8090"/>
    <lineage>
        <taxon>Eukaryota</taxon>
        <taxon>Metazoa</taxon>
        <taxon>Chordata</taxon>
        <taxon>Craniata</taxon>
        <taxon>Vertebrata</taxon>
        <taxon>Euteleostomi</taxon>
        <taxon>Actinopterygii</taxon>
        <taxon>Neopterygii</taxon>
        <taxon>Teleostei</taxon>
        <taxon>Neoteleostei</taxon>
        <taxon>Acanthomorphata</taxon>
        <taxon>Ovalentaria</taxon>
        <taxon>Atherinomorphae</taxon>
        <taxon>Beloniformes</taxon>
        <taxon>Adrianichthyidae</taxon>
        <taxon>Oryziinae</taxon>
        <taxon>Oryzias</taxon>
    </lineage>
</organism>
<feature type="domain" description="C-type lectin" evidence="3">
    <location>
        <begin position="26"/>
        <end position="140"/>
    </location>
</feature>
<dbReference type="PANTHER" id="PTHR45784:SF3">
    <property type="entry name" value="C-TYPE LECTIN DOMAIN FAMILY 4 MEMBER K-LIKE-RELATED"/>
    <property type="match status" value="1"/>
</dbReference>
<dbReference type="PANTHER" id="PTHR45784">
    <property type="entry name" value="C-TYPE LECTIN DOMAIN FAMILY 20 MEMBER A-RELATED"/>
    <property type="match status" value="1"/>
</dbReference>
<reference evidence="4 5" key="2">
    <citation type="submission" date="2017-04" db="EMBL/GenBank/DDBJ databases">
        <title>CpG methylation of centromeres and impact of large insertions on vertebrate speciation.</title>
        <authorList>
            <person name="Ichikawa K."/>
            <person name="Yoshimura J."/>
            <person name="Morishita S."/>
        </authorList>
    </citation>
    <scope>NUCLEOTIDE SEQUENCE</scope>
    <source>
        <strain evidence="4 5">HSOK</strain>
    </source>
</reference>
<keyword evidence="2" id="KW-0732">Signal</keyword>
<evidence type="ECO:0000259" key="3">
    <source>
        <dbReference type="PROSITE" id="PS50041"/>
    </source>
</evidence>
<evidence type="ECO:0000256" key="2">
    <source>
        <dbReference type="SAM" id="SignalP"/>
    </source>
</evidence>
<dbReference type="InterPro" id="IPR016186">
    <property type="entry name" value="C-type_lectin-like/link_sf"/>
</dbReference>
<proteinExistence type="predicted"/>
<reference evidence="4" key="4">
    <citation type="submission" date="2025-09" db="UniProtKB">
        <authorList>
            <consortium name="Ensembl"/>
        </authorList>
    </citation>
    <scope>IDENTIFICATION</scope>
    <source>
        <strain evidence="4">HSOK</strain>
    </source>
</reference>
<dbReference type="InterPro" id="IPR016187">
    <property type="entry name" value="CTDL_fold"/>
</dbReference>
<dbReference type="SMART" id="SM00034">
    <property type="entry name" value="CLECT"/>
    <property type="match status" value="2"/>
</dbReference>
<dbReference type="PROSITE" id="PS50041">
    <property type="entry name" value="C_TYPE_LECTIN_2"/>
    <property type="match status" value="2"/>
</dbReference>
<dbReference type="Proteomes" id="UP000265200">
    <property type="component" value="Chromosome 18"/>
</dbReference>
<feature type="signal peptide" evidence="2">
    <location>
        <begin position="1"/>
        <end position="17"/>
    </location>
</feature>
<evidence type="ECO:0000313" key="4">
    <source>
        <dbReference type="Ensembl" id="ENSORLP00015033336.1"/>
    </source>
</evidence>
<feature type="chain" id="PRO_5018184882" description="C-type lectin domain-containing protein" evidence="2">
    <location>
        <begin position="18"/>
        <end position="331"/>
    </location>
</feature>
<dbReference type="CDD" id="cd00037">
    <property type="entry name" value="CLECT"/>
    <property type="match status" value="1"/>
</dbReference>
<dbReference type="PROSITE" id="PS00615">
    <property type="entry name" value="C_TYPE_LECTIN_1"/>
    <property type="match status" value="1"/>
</dbReference>
<dbReference type="AlphaFoldDB" id="A0A3P9JMW8"/>